<gene>
    <name evidence="2" type="ORF">Sradi_5706300</name>
</gene>
<dbReference type="SUPFAM" id="SSF56672">
    <property type="entry name" value="DNA/RNA polymerases"/>
    <property type="match status" value="1"/>
</dbReference>
<accession>A0AAW2L1F8</accession>
<feature type="domain" description="Reverse transcriptase" evidence="1">
    <location>
        <begin position="22"/>
        <end position="292"/>
    </location>
</feature>
<dbReference type="InterPro" id="IPR043502">
    <property type="entry name" value="DNA/RNA_pol_sf"/>
</dbReference>
<sequence length="654" mass="74154">MSPIFYQKYWSIVGPDEAFVLNFLNNASVDPLVNFTHIVLIPKCPSPMDMSQFRPISLCNVLYKIASKAIANRIKLFLDSIVSNSQAVFVLGRLITDNVLTAFELNHCLKHKTKGKKGYVSLKLDISKAYDRVEWGFLERVLIMLGFHSNFINLIMLCVSSVTFSFLLNGEQFGFLRPERGLQQGDPLSPYLFLFRVEALSGLLKEAKDEGNIRGVAVSRTAPPISHLLLYDDTLVFCEASTEGLTCVKIVLTTFEQASGLKINLLKSAMVVNRSVEVNKIEELAKILGVEVVARHDKYLGLPTLAGRSKRELFEGIKDRFWSKLNNWTAKQLSQASRAVLIQTVLQMIPTCAMSCFRLPDSVLARGGLGFRRLKEFNLSLLTKQAWRISMYPECLPHQIQSQKYFSGLTFFEARLGSKPSYTWSYWSSVASETCDISVDQSTLLIDGGQQDCILSIKSRGSEARDELIWHFEVKGCFFVKSAYRLSTELHEEGSSSQQISNWKFLWKLKAPPKVVLFAWRCARNLLPTAKNLKRKGVPTDGCIGCARESEDSVHFLLNCSYEWLVWALSGLPWAVVGVSASRVEDWFIRVHRMLEKDEWGLLLSICWGLWWARNLRLFEGWTMEAQMVIRMTRRTIGVVDSHSLVSRTEAAVF</sequence>
<reference evidence="2" key="2">
    <citation type="journal article" date="2024" name="Plant">
        <title>Genomic evolution and insights into agronomic trait innovations of Sesamum species.</title>
        <authorList>
            <person name="Miao H."/>
            <person name="Wang L."/>
            <person name="Qu L."/>
            <person name="Liu H."/>
            <person name="Sun Y."/>
            <person name="Le M."/>
            <person name="Wang Q."/>
            <person name="Wei S."/>
            <person name="Zheng Y."/>
            <person name="Lin W."/>
            <person name="Duan Y."/>
            <person name="Cao H."/>
            <person name="Xiong S."/>
            <person name="Wang X."/>
            <person name="Wei L."/>
            <person name="Li C."/>
            <person name="Ma Q."/>
            <person name="Ju M."/>
            <person name="Zhao R."/>
            <person name="Li G."/>
            <person name="Mu C."/>
            <person name="Tian Q."/>
            <person name="Mei H."/>
            <person name="Zhang T."/>
            <person name="Gao T."/>
            <person name="Zhang H."/>
        </authorList>
    </citation>
    <scope>NUCLEOTIDE SEQUENCE</scope>
    <source>
        <strain evidence="2">G02</strain>
    </source>
</reference>
<protein>
    <submittedName>
        <fullName evidence="2">Retrovirus-related Pol polyprotein from type-1 retrotransposable element R2</fullName>
    </submittedName>
</protein>
<dbReference type="Pfam" id="PF00078">
    <property type="entry name" value="RVT_1"/>
    <property type="match status" value="1"/>
</dbReference>
<dbReference type="InterPro" id="IPR000477">
    <property type="entry name" value="RT_dom"/>
</dbReference>
<dbReference type="AlphaFoldDB" id="A0AAW2L1F8"/>
<organism evidence="2">
    <name type="scientific">Sesamum radiatum</name>
    <name type="common">Black benniseed</name>
    <dbReference type="NCBI Taxonomy" id="300843"/>
    <lineage>
        <taxon>Eukaryota</taxon>
        <taxon>Viridiplantae</taxon>
        <taxon>Streptophyta</taxon>
        <taxon>Embryophyta</taxon>
        <taxon>Tracheophyta</taxon>
        <taxon>Spermatophyta</taxon>
        <taxon>Magnoliopsida</taxon>
        <taxon>eudicotyledons</taxon>
        <taxon>Gunneridae</taxon>
        <taxon>Pentapetalae</taxon>
        <taxon>asterids</taxon>
        <taxon>lamiids</taxon>
        <taxon>Lamiales</taxon>
        <taxon>Pedaliaceae</taxon>
        <taxon>Sesamum</taxon>
    </lineage>
</organism>
<dbReference type="InterPro" id="IPR026960">
    <property type="entry name" value="RVT-Znf"/>
</dbReference>
<name>A0AAW2L1F8_SESRA</name>
<evidence type="ECO:0000259" key="1">
    <source>
        <dbReference type="PROSITE" id="PS50878"/>
    </source>
</evidence>
<dbReference type="PANTHER" id="PTHR33116">
    <property type="entry name" value="REVERSE TRANSCRIPTASE ZINC-BINDING DOMAIN-CONTAINING PROTEIN-RELATED-RELATED"/>
    <property type="match status" value="1"/>
</dbReference>
<dbReference type="CDD" id="cd01650">
    <property type="entry name" value="RT_nLTR_like"/>
    <property type="match status" value="1"/>
</dbReference>
<dbReference type="PANTHER" id="PTHR33116:SF86">
    <property type="entry name" value="REVERSE TRANSCRIPTASE DOMAIN-CONTAINING PROTEIN"/>
    <property type="match status" value="1"/>
</dbReference>
<evidence type="ECO:0000313" key="2">
    <source>
        <dbReference type="EMBL" id="KAL0313070.1"/>
    </source>
</evidence>
<proteinExistence type="predicted"/>
<comment type="caution">
    <text evidence="2">The sequence shown here is derived from an EMBL/GenBank/DDBJ whole genome shotgun (WGS) entry which is preliminary data.</text>
</comment>
<dbReference type="Pfam" id="PF13966">
    <property type="entry name" value="zf-RVT"/>
    <property type="match status" value="1"/>
</dbReference>
<reference evidence="2" key="1">
    <citation type="submission" date="2020-06" db="EMBL/GenBank/DDBJ databases">
        <authorList>
            <person name="Li T."/>
            <person name="Hu X."/>
            <person name="Zhang T."/>
            <person name="Song X."/>
            <person name="Zhang H."/>
            <person name="Dai N."/>
            <person name="Sheng W."/>
            <person name="Hou X."/>
            <person name="Wei L."/>
        </authorList>
    </citation>
    <scope>NUCLEOTIDE SEQUENCE</scope>
    <source>
        <strain evidence="2">G02</strain>
        <tissue evidence="2">Leaf</tissue>
    </source>
</reference>
<dbReference type="PROSITE" id="PS50878">
    <property type="entry name" value="RT_POL"/>
    <property type="match status" value="1"/>
</dbReference>
<dbReference type="EMBL" id="JACGWJ010000026">
    <property type="protein sequence ID" value="KAL0313070.1"/>
    <property type="molecule type" value="Genomic_DNA"/>
</dbReference>